<evidence type="ECO:0000256" key="2">
    <source>
        <dbReference type="ARBA" id="ARBA00022679"/>
    </source>
</evidence>
<protein>
    <recommendedName>
        <fullName evidence="4">Phosphoribosylglycinamide formyltransferase</fullName>
        <ecNumber evidence="4">2.1.2.2</ecNumber>
    </recommendedName>
    <alternativeName>
        <fullName evidence="4">5'-phosphoribosylglycinamide transformylase</fullName>
    </alternativeName>
    <alternativeName>
        <fullName evidence="4">GAR transformylase</fullName>
        <shortName evidence="4">GART</shortName>
    </alternativeName>
</protein>
<feature type="binding site" evidence="4">
    <location>
        <position position="108"/>
    </location>
    <ligand>
        <name>(6R)-10-formyltetrahydrofolate</name>
        <dbReference type="ChEBI" id="CHEBI:195366"/>
    </ligand>
</feature>
<evidence type="ECO:0000256" key="1">
    <source>
        <dbReference type="ARBA" id="ARBA00005054"/>
    </source>
</evidence>
<keyword evidence="2 4" id="KW-0808">Transferase</keyword>
<comment type="similarity">
    <text evidence="4">Belongs to the GART family.</text>
</comment>
<dbReference type="Pfam" id="PF00551">
    <property type="entry name" value="Formyl_trans_N"/>
    <property type="match status" value="1"/>
</dbReference>
<dbReference type="RefSeq" id="WP_019999928.1">
    <property type="nucleotide sequence ID" value="NZ_CP192219.1"/>
</dbReference>
<dbReference type="AlphaFoldDB" id="A0A8G2C9X1"/>
<proteinExistence type="inferred from homology"/>
<evidence type="ECO:0000256" key="4">
    <source>
        <dbReference type="HAMAP-Rule" id="MF_01930"/>
    </source>
</evidence>
<organism evidence="6 7">
    <name type="scientific">Halodesulfovibrio aestuarii</name>
    <dbReference type="NCBI Taxonomy" id="126333"/>
    <lineage>
        <taxon>Bacteria</taxon>
        <taxon>Pseudomonadati</taxon>
        <taxon>Thermodesulfobacteriota</taxon>
        <taxon>Desulfovibrionia</taxon>
        <taxon>Desulfovibrionales</taxon>
        <taxon>Desulfovibrionaceae</taxon>
        <taxon>Halodesulfovibrio</taxon>
    </lineage>
</organism>
<dbReference type="GO" id="GO:0004644">
    <property type="term" value="F:phosphoribosylglycinamide formyltransferase activity"/>
    <property type="evidence" value="ECO:0007669"/>
    <property type="project" value="UniProtKB-UniRule"/>
</dbReference>
<feature type="binding site" evidence="4">
    <location>
        <position position="66"/>
    </location>
    <ligand>
        <name>(6R)-10-formyltetrahydrofolate</name>
        <dbReference type="ChEBI" id="CHEBI:195366"/>
    </ligand>
</feature>
<dbReference type="EMBL" id="FQZR01000004">
    <property type="protein sequence ID" value="SHJ22455.1"/>
    <property type="molecule type" value="Genomic_DNA"/>
</dbReference>
<dbReference type="Proteomes" id="UP000184001">
    <property type="component" value="Unassembled WGS sequence"/>
</dbReference>
<dbReference type="Gene3D" id="3.40.50.170">
    <property type="entry name" value="Formyl transferase, N-terminal domain"/>
    <property type="match status" value="1"/>
</dbReference>
<comment type="function">
    <text evidence="4">Catalyzes the transfer of a formyl group from 10-formyltetrahydrofolate to 5-phospho-ribosyl-glycinamide (GAR), producing 5-phospho-ribosyl-N-formylglycinamide (FGAR) and tetrahydrofolate.</text>
</comment>
<comment type="pathway">
    <text evidence="1 4">Purine metabolism; IMP biosynthesis via de novo pathway; N(2)-formyl-N(1)-(5-phospho-D-ribosyl)glycinamide from N(1)-(5-phospho-D-ribosyl)glycinamide (10-formyl THF route): step 1/1.</text>
</comment>
<dbReference type="HAMAP" id="MF_01930">
    <property type="entry name" value="PurN"/>
    <property type="match status" value="1"/>
</dbReference>
<feature type="site" description="Raises pKa of active site His" evidence="4">
    <location>
        <position position="146"/>
    </location>
</feature>
<evidence type="ECO:0000313" key="6">
    <source>
        <dbReference type="EMBL" id="SHJ22455.1"/>
    </source>
</evidence>
<comment type="catalytic activity">
    <reaction evidence="4">
        <text>N(1)-(5-phospho-beta-D-ribosyl)glycinamide + (6R)-10-formyltetrahydrofolate = N(2)-formyl-N(1)-(5-phospho-beta-D-ribosyl)glycinamide + (6S)-5,6,7,8-tetrahydrofolate + H(+)</text>
        <dbReference type="Rhea" id="RHEA:15053"/>
        <dbReference type="ChEBI" id="CHEBI:15378"/>
        <dbReference type="ChEBI" id="CHEBI:57453"/>
        <dbReference type="ChEBI" id="CHEBI:143788"/>
        <dbReference type="ChEBI" id="CHEBI:147286"/>
        <dbReference type="ChEBI" id="CHEBI:195366"/>
        <dbReference type="EC" id="2.1.2.2"/>
    </reaction>
</comment>
<dbReference type="PANTHER" id="PTHR43369">
    <property type="entry name" value="PHOSPHORIBOSYLGLYCINAMIDE FORMYLTRANSFERASE"/>
    <property type="match status" value="1"/>
</dbReference>
<evidence type="ECO:0000313" key="7">
    <source>
        <dbReference type="Proteomes" id="UP000184001"/>
    </source>
</evidence>
<dbReference type="EC" id="2.1.2.2" evidence="4"/>
<name>A0A8G2C9X1_9BACT</name>
<dbReference type="UniPathway" id="UPA00074">
    <property type="reaction ID" value="UER00126"/>
</dbReference>
<feature type="binding site" evidence="4">
    <location>
        <begin position="91"/>
        <end position="94"/>
    </location>
    <ligand>
        <name>(6R)-10-formyltetrahydrofolate</name>
        <dbReference type="ChEBI" id="CHEBI:195366"/>
    </ligand>
</feature>
<comment type="caution">
    <text evidence="6">The sequence shown here is derived from an EMBL/GenBank/DDBJ whole genome shotgun (WGS) entry which is preliminary data.</text>
</comment>
<sequence>MALKIAVLASGSGSNLQSIIDAVERGSLKADIRLVLCNRSDAYALERAKKAGIPTTTILHADYKSRETFDAAMIEQLQAADIDIVVLAGFMRILTPLFIQTFAGRIINIHPALLPSFKGAHGITDAVKYGVTLAGCTVHFVDEIMDNGAIIAQAVVPFTSEEPVEVVQNRVLKLEHRIYPQVLQWISTGRVTLNGRKVFVQDIGLPKVPSDGSFIVSPQLEDGF</sequence>
<dbReference type="FunFam" id="3.40.50.170:FF:000007">
    <property type="entry name" value="Phosphoribosylglycinamide formyltransferase"/>
    <property type="match status" value="1"/>
</dbReference>
<gene>
    <name evidence="4" type="primary">purN</name>
    <name evidence="6" type="ORF">SAMN05660830_01853</name>
</gene>
<dbReference type="CDD" id="cd08645">
    <property type="entry name" value="FMT_core_GART"/>
    <property type="match status" value="1"/>
</dbReference>
<dbReference type="InterPro" id="IPR004607">
    <property type="entry name" value="GART"/>
</dbReference>
<accession>A0A8G2C9X1</accession>
<evidence type="ECO:0000256" key="3">
    <source>
        <dbReference type="ARBA" id="ARBA00022755"/>
    </source>
</evidence>
<dbReference type="SUPFAM" id="SSF53328">
    <property type="entry name" value="Formyltransferase"/>
    <property type="match status" value="1"/>
</dbReference>
<keyword evidence="3 4" id="KW-0658">Purine biosynthesis</keyword>
<feature type="binding site" evidence="4">
    <location>
        <begin position="13"/>
        <end position="15"/>
    </location>
    <ligand>
        <name>N(1)-(5-phospho-beta-D-ribosyl)glycinamide</name>
        <dbReference type="ChEBI" id="CHEBI:143788"/>
    </ligand>
</feature>
<dbReference type="NCBIfam" id="TIGR00639">
    <property type="entry name" value="PurN"/>
    <property type="match status" value="1"/>
</dbReference>
<feature type="active site" description="Proton donor" evidence="4">
    <location>
        <position position="110"/>
    </location>
</feature>
<dbReference type="GO" id="GO:0005829">
    <property type="term" value="C:cytosol"/>
    <property type="evidence" value="ECO:0007669"/>
    <property type="project" value="TreeGrafter"/>
</dbReference>
<feature type="domain" description="Formyl transferase N-terminal" evidence="5">
    <location>
        <begin position="4"/>
        <end position="183"/>
    </location>
</feature>
<dbReference type="InterPro" id="IPR036477">
    <property type="entry name" value="Formyl_transf_N_sf"/>
</dbReference>
<dbReference type="InterPro" id="IPR002376">
    <property type="entry name" value="Formyl_transf_N"/>
</dbReference>
<reference evidence="6 7" key="1">
    <citation type="submission" date="2016-11" db="EMBL/GenBank/DDBJ databases">
        <authorList>
            <person name="Varghese N."/>
            <person name="Submissions S."/>
        </authorList>
    </citation>
    <scope>NUCLEOTIDE SEQUENCE [LARGE SCALE GENOMIC DNA]</scope>
    <source>
        <strain evidence="6 7">DSM 17919</strain>
    </source>
</reference>
<dbReference type="PANTHER" id="PTHR43369:SF2">
    <property type="entry name" value="PHOSPHORIBOSYLGLYCINAMIDE FORMYLTRANSFERASE"/>
    <property type="match status" value="1"/>
</dbReference>
<evidence type="ECO:0000259" key="5">
    <source>
        <dbReference type="Pfam" id="PF00551"/>
    </source>
</evidence>
<dbReference type="GO" id="GO:0006189">
    <property type="term" value="P:'de novo' IMP biosynthetic process"/>
    <property type="evidence" value="ECO:0007669"/>
    <property type="project" value="UniProtKB-UniRule"/>
</dbReference>